<feature type="transmembrane region" description="Helical" evidence="1">
    <location>
        <begin position="32"/>
        <end position="51"/>
    </location>
</feature>
<dbReference type="Proteomes" id="UP001501116">
    <property type="component" value="Unassembled WGS sequence"/>
</dbReference>
<keyword evidence="3" id="KW-1185">Reference proteome</keyword>
<proteinExistence type="predicted"/>
<accession>A0ABN2RNY3</accession>
<evidence type="ECO:0000313" key="3">
    <source>
        <dbReference type="Proteomes" id="UP001501116"/>
    </source>
</evidence>
<protein>
    <recommendedName>
        <fullName evidence="4">ATP synthase protein I</fullName>
    </recommendedName>
</protein>
<comment type="caution">
    <text evidence="2">The sequence shown here is derived from an EMBL/GenBank/DDBJ whole genome shotgun (WGS) entry which is preliminary data.</text>
</comment>
<evidence type="ECO:0008006" key="4">
    <source>
        <dbReference type="Google" id="ProtNLM"/>
    </source>
</evidence>
<keyword evidence="1" id="KW-1133">Transmembrane helix</keyword>
<sequence length="155" mass="15938">MSDAQTEQAQTGEPENPHAASVLKLQAAMKKATLIALPIVTVVAVVIATIVKGTNGLVGAVLGGVLALGSSLLTLTIMRYSANQSPQFAMAAVMGGYALKLIVLFGLMFALKGVTVIDRYSLGLTFAACVVVAATVEGRAFMTTKTPTVIPNSSL</sequence>
<dbReference type="RefSeq" id="WP_344424502.1">
    <property type="nucleotide sequence ID" value="NZ_BAAANN010000023.1"/>
</dbReference>
<keyword evidence="1" id="KW-0812">Transmembrane</keyword>
<organism evidence="2 3">
    <name type="scientific">Amycolatopsis minnesotensis</name>
    <dbReference type="NCBI Taxonomy" id="337894"/>
    <lineage>
        <taxon>Bacteria</taxon>
        <taxon>Bacillati</taxon>
        <taxon>Actinomycetota</taxon>
        <taxon>Actinomycetes</taxon>
        <taxon>Pseudonocardiales</taxon>
        <taxon>Pseudonocardiaceae</taxon>
        <taxon>Amycolatopsis</taxon>
    </lineage>
</organism>
<name>A0ABN2RNY3_9PSEU</name>
<reference evidence="2 3" key="1">
    <citation type="journal article" date="2019" name="Int. J. Syst. Evol. Microbiol.">
        <title>The Global Catalogue of Microorganisms (GCM) 10K type strain sequencing project: providing services to taxonomists for standard genome sequencing and annotation.</title>
        <authorList>
            <consortium name="The Broad Institute Genomics Platform"/>
            <consortium name="The Broad Institute Genome Sequencing Center for Infectious Disease"/>
            <person name="Wu L."/>
            <person name="Ma J."/>
        </authorList>
    </citation>
    <scope>NUCLEOTIDE SEQUENCE [LARGE SCALE GENOMIC DNA]</scope>
    <source>
        <strain evidence="2 3">JCM 14545</strain>
    </source>
</reference>
<feature type="transmembrane region" description="Helical" evidence="1">
    <location>
        <begin position="57"/>
        <end position="76"/>
    </location>
</feature>
<evidence type="ECO:0000256" key="1">
    <source>
        <dbReference type="SAM" id="Phobius"/>
    </source>
</evidence>
<keyword evidence="1" id="KW-0472">Membrane</keyword>
<dbReference type="EMBL" id="BAAANN010000023">
    <property type="protein sequence ID" value="GAA1972279.1"/>
    <property type="molecule type" value="Genomic_DNA"/>
</dbReference>
<feature type="transmembrane region" description="Helical" evidence="1">
    <location>
        <begin position="88"/>
        <end position="111"/>
    </location>
</feature>
<evidence type="ECO:0000313" key="2">
    <source>
        <dbReference type="EMBL" id="GAA1972279.1"/>
    </source>
</evidence>
<feature type="transmembrane region" description="Helical" evidence="1">
    <location>
        <begin position="117"/>
        <end position="136"/>
    </location>
</feature>
<gene>
    <name evidence="2" type="ORF">GCM10009754_53540</name>
</gene>